<evidence type="ECO:0000256" key="1">
    <source>
        <dbReference type="ARBA" id="ARBA00022737"/>
    </source>
</evidence>
<feature type="region of interest" description="Disordered" evidence="2">
    <location>
        <begin position="171"/>
        <end position="292"/>
    </location>
</feature>
<dbReference type="SMART" id="SM01088">
    <property type="entry name" value="Col_cuticle_N"/>
    <property type="match status" value="1"/>
</dbReference>
<feature type="compositionally biased region" description="Low complexity" evidence="2">
    <location>
        <begin position="262"/>
        <end position="271"/>
    </location>
</feature>
<dbReference type="PANTHER" id="PTHR24637:SF282">
    <property type="entry name" value="CUTICLE COLLAGEN SQT-1"/>
    <property type="match status" value="1"/>
</dbReference>
<dbReference type="Pfam" id="PF01391">
    <property type="entry name" value="Collagen"/>
    <property type="match status" value="2"/>
</dbReference>
<dbReference type="PROSITE" id="PS51257">
    <property type="entry name" value="PROKAR_LIPOPROTEIN"/>
    <property type="match status" value="1"/>
</dbReference>
<reference evidence="6" key="1">
    <citation type="submission" date="2017-02" db="UniProtKB">
        <authorList>
            <consortium name="WormBaseParasite"/>
        </authorList>
    </citation>
    <scope>IDENTIFICATION</scope>
</reference>
<feature type="domain" description="Nematode cuticle collagen N-terminal" evidence="3">
    <location>
        <begin position="5"/>
        <end position="57"/>
    </location>
</feature>
<name>A0A0N4V1X2_ENTVE</name>
<proteinExistence type="predicted"/>
<accession>A0A0N4V1X2</accession>
<organism evidence="6">
    <name type="scientific">Enterobius vermicularis</name>
    <name type="common">Human pinworm</name>
    <dbReference type="NCBI Taxonomy" id="51028"/>
    <lineage>
        <taxon>Eukaryota</taxon>
        <taxon>Metazoa</taxon>
        <taxon>Ecdysozoa</taxon>
        <taxon>Nematoda</taxon>
        <taxon>Chromadorea</taxon>
        <taxon>Rhabditida</taxon>
        <taxon>Spirurina</taxon>
        <taxon>Oxyuridomorpha</taxon>
        <taxon>Oxyuroidea</taxon>
        <taxon>Oxyuridae</taxon>
        <taxon>Enterobius</taxon>
    </lineage>
</organism>
<sequence>MKVYIATFSASVTSAVALIACLIGSSTLYIHVSDLWNELDYEIQAFKTSTDDSWKEMVQLVSTHSQRMRRDNSATVQTDLKVVSPGVNVGGPPGSLPLAGQDSPGLKGKCGCNADNKCPAGPPGPKGQPGLKGPDGVPGQKGAPGKDAQNIHAQKQYDGCYYCPPGPQGPPGAMGRPGVRGLAGSPGPAGLPGKNGNPGLPGEHGAPGAPGDDGRPGISGEKGADFQHVVGQRGPKGKRGERGEQGLPGDKGLPGGKGEIGIAGPPGEVGPRGARGAKGDFGESGRAGRPGQDAEVSFFNISVDLHFKLRKVLKNSVSISYAIITISSESSGENKVGTSVPKS</sequence>
<keyword evidence="1" id="KW-0677">Repeat</keyword>
<dbReference type="GO" id="GO:0042302">
    <property type="term" value="F:structural constituent of cuticle"/>
    <property type="evidence" value="ECO:0007669"/>
    <property type="project" value="InterPro"/>
</dbReference>
<feature type="compositionally biased region" description="Low complexity" evidence="2">
    <location>
        <begin position="171"/>
        <end position="210"/>
    </location>
</feature>
<dbReference type="Gene3D" id="1.20.5.320">
    <property type="entry name" value="6-Phosphogluconate Dehydrogenase, domain 3"/>
    <property type="match status" value="1"/>
</dbReference>
<evidence type="ECO:0000259" key="3">
    <source>
        <dbReference type="SMART" id="SM01088"/>
    </source>
</evidence>
<dbReference type="Proteomes" id="UP000274131">
    <property type="component" value="Unassembled WGS sequence"/>
</dbReference>
<dbReference type="Pfam" id="PF01484">
    <property type="entry name" value="Col_cuticle_N"/>
    <property type="match status" value="1"/>
</dbReference>
<evidence type="ECO:0000313" key="4">
    <source>
        <dbReference type="EMBL" id="VDD88538.1"/>
    </source>
</evidence>
<feature type="compositionally biased region" description="Gly residues" evidence="2">
    <location>
        <begin position="252"/>
        <end position="261"/>
    </location>
</feature>
<dbReference type="InterPro" id="IPR002486">
    <property type="entry name" value="Col_cuticle_N"/>
</dbReference>
<evidence type="ECO:0000313" key="5">
    <source>
        <dbReference type="Proteomes" id="UP000274131"/>
    </source>
</evidence>
<dbReference type="OrthoDB" id="8939548at2759"/>
<gene>
    <name evidence="4" type="ORF">EVEC_LOCUS3681</name>
</gene>
<dbReference type="InterPro" id="IPR008160">
    <property type="entry name" value="Collagen"/>
</dbReference>
<feature type="region of interest" description="Disordered" evidence="2">
    <location>
        <begin position="121"/>
        <end position="148"/>
    </location>
</feature>
<reference evidence="4 5" key="2">
    <citation type="submission" date="2018-10" db="EMBL/GenBank/DDBJ databases">
        <authorList>
            <consortium name="Pathogen Informatics"/>
        </authorList>
    </citation>
    <scope>NUCLEOTIDE SEQUENCE [LARGE SCALE GENOMIC DNA]</scope>
</reference>
<evidence type="ECO:0000313" key="6">
    <source>
        <dbReference type="WBParaSite" id="EVEC_0000397301-mRNA-1"/>
    </source>
</evidence>
<dbReference type="WBParaSite" id="EVEC_0000397301-mRNA-1">
    <property type="protein sequence ID" value="EVEC_0000397301-mRNA-1"/>
    <property type="gene ID" value="EVEC_0000397301"/>
</dbReference>
<dbReference type="AlphaFoldDB" id="A0A0N4V1X2"/>
<dbReference type="STRING" id="51028.A0A0N4V1X2"/>
<keyword evidence="5" id="KW-1185">Reference proteome</keyword>
<evidence type="ECO:0000256" key="2">
    <source>
        <dbReference type="SAM" id="MobiDB-lite"/>
    </source>
</evidence>
<dbReference type="EMBL" id="UXUI01007656">
    <property type="protein sequence ID" value="VDD88538.1"/>
    <property type="molecule type" value="Genomic_DNA"/>
</dbReference>
<protein>
    <submittedName>
        <fullName evidence="6">Col_cuticle_N domain-containing protein</fullName>
    </submittedName>
</protein>
<dbReference type="PANTHER" id="PTHR24637">
    <property type="entry name" value="COLLAGEN"/>
    <property type="match status" value="1"/>
</dbReference>